<dbReference type="Gene3D" id="1.10.287.610">
    <property type="entry name" value="Helix hairpin bin"/>
    <property type="match status" value="1"/>
</dbReference>
<dbReference type="InterPro" id="IPR013840">
    <property type="entry name" value="DNAligase_N"/>
</dbReference>
<dbReference type="SMART" id="SM00532">
    <property type="entry name" value="LIGANc"/>
    <property type="match status" value="1"/>
</dbReference>
<dbReference type="Proteomes" id="UP000823638">
    <property type="component" value="Unassembled WGS sequence"/>
</dbReference>
<evidence type="ECO:0000256" key="8">
    <source>
        <dbReference type="ARBA" id="ARBA00023027"/>
    </source>
</evidence>
<reference evidence="13" key="2">
    <citation type="journal article" date="2021" name="PeerJ">
        <title>Extensive microbial diversity within the chicken gut microbiome revealed by metagenomics and culture.</title>
        <authorList>
            <person name="Gilroy R."/>
            <person name="Ravi A."/>
            <person name="Getino M."/>
            <person name="Pursley I."/>
            <person name="Horton D.L."/>
            <person name="Alikhan N.F."/>
            <person name="Baker D."/>
            <person name="Gharbi K."/>
            <person name="Hall N."/>
            <person name="Watson M."/>
            <person name="Adriaenssens E.M."/>
            <person name="Foster-Nyarko E."/>
            <person name="Jarju S."/>
            <person name="Secka A."/>
            <person name="Antonio M."/>
            <person name="Oren A."/>
            <person name="Chaudhuri R.R."/>
            <person name="La Ragione R."/>
            <person name="Hildebrand F."/>
            <person name="Pallen M.J."/>
        </authorList>
    </citation>
    <scope>NUCLEOTIDE SEQUENCE</scope>
    <source>
        <strain evidence="13">10532</strain>
    </source>
</reference>
<feature type="binding site" evidence="11">
    <location>
        <begin position="73"/>
        <end position="74"/>
    </location>
    <ligand>
        <name>NAD(+)</name>
        <dbReference type="ChEBI" id="CHEBI:57540"/>
    </ligand>
</feature>
<evidence type="ECO:0000313" key="13">
    <source>
        <dbReference type="EMBL" id="MBO8456780.1"/>
    </source>
</evidence>
<keyword evidence="7 11" id="KW-0460">Magnesium</keyword>
<dbReference type="InterPro" id="IPR004150">
    <property type="entry name" value="NAD_DNA_ligase_OB"/>
</dbReference>
<dbReference type="Pfam" id="PF14520">
    <property type="entry name" value="HHH_5"/>
    <property type="match status" value="2"/>
</dbReference>
<name>A0A9D9HN22_9SPIR</name>
<evidence type="ECO:0000256" key="11">
    <source>
        <dbReference type="HAMAP-Rule" id="MF_01588"/>
    </source>
</evidence>
<evidence type="ECO:0000256" key="9">
    <source>
        <dbReference type="ARBA" id="ARBA00023204"/>
    </source>
</evidence>
<organism evidence="13 14">
    <name type="scientific">Candidatus Gallitreponema excrementavium</name>
    <dbReference type="NCBI Taxonomy" id="2840840"/>
    <lineage>
        <taxon>Bacteria</taxon>
        <taxon>Pseudomonadati</taxon>
        <taxon>Spirochaetota</taxon>
        <taxon>Spirochaetia</taxon>
        <taxon>Spirochaetales</taxon>
        <taxon>Candidatus Gallitreponema</taxon>
    </lineage>
</organism>
<evidence type="ECO:0000256" key="2">
    <source>
        <dbReference type="ARBA" id="ARBA00022598"/>
    </source>
</evidence>
<evidence type="ECO:0000256" key="7">
    <source>
        <dbReference type="ARBA" id="ARBA00022842"/>
    </source>
</evidence>
<evidence type="ECO:0000256" key="3">
    <source>
        <dbReference type="ARBA" id="ARBA00022705"/>
    </source>
</evidence>
<dbReference type="Pfam" id="PF03120">
    <property type="entry name" value="OB_DNA_ligase"/>
    <property type="match status" value="1"/>
</dbReference>
<dbReference type="Pfam" id="PF01653">
    <property type="entry name" value="DNA_ligase_aden"/>
    <property type="match status" value="1"/>
</dbReference>
<feature type="binding site" evidence="11">
    <location>
        <position position="121"/>
    </location>
    <ligand>
        <name>NAD(+)</name>
        <dbReference type="ChEBI" id="CHEBI:57540"/>
    </ligand>
</feature>
<evidence type="ECO:0000313" key="14">
    <source>
        <dbReference type="Proteomes" id="UP000823638"/>
    </source>
</evidence>
<dbReference type="InterPro" id="IPR012340">
    <property type="entry name" value="NA-bd_OB-fold"/>
</dbReference>
<dbReference type="EC" id="6.5.1.2" evidence="11"/>
<accession>A0A9D9HN22</accession>
<keyword evidence="9 11" id="KW-0234">DNA repair</keyword>
<feature type="binding site" evidence="11">
    <location>
        <position position="264"/>
    </location>
    <ligand>
        <name>NAD(+)</name>
        <dbReference type="ChEBI" id="CHEBI:57540"/>
    </ligand>
</feature>
<dbReference type="SUPFAM" id="SSF47781">
    <property type="entry name" value="RuvA domain 2-like"/>
    <property type="match status" value="1"/>
</dbReference>
<dbReference type="InterPro" id="IPR013839">
    <property type="entry name" value="DNAligase_adenylation"/>
</dbReference>
<feature type="binding site" evidence="11">
    <location>
        <position position="397"/>
    </location>
    <ligand>
        <name>Zn(2+)</name>
        <dbReference type="ChEBI" id="CHEBI:29105"/>
    </ligand>
</feature>
<dbReference type="GO" id="GO:0046872">
    <property type="term" value="F:metal ion binding"/>
    <property type="evidence" value="ECO:0007669"/>
    <property type="project" value="UniProtKB-KW"/>
</dbReference>
<feature type="binding site" evidence="11">
    <location>
        <begin position="31"/>
        <end position="35"/>
    </location>
    <ligand>
        <name>NAD(+)</name>
        <dbReference type="ChEBI" id="CHEBI:57540"/>
    </ligand>
</feature>
<sequence length="636" mass="70698">MKEKKSEITRLEKQILRYQNSYYNGEGEISDEEFDALWDRLKILDPDNSLLKKVGADNSDGFPKAEHILPMGSQEKAANPEEFYRWAEKHKYREYLVQYKLDGASIELQYLQGEFKKAVTRGDGKTGDDITPNARKMKGIVFSLPKDFSDFTGGIRGEVLMFHQVHKDLYSDKANCRNAANGLMKRKDGIGAENLNIICYDAMALENEKYFPDEKSKIEWLKSAGFNTVEMKICPDARAVVEYRGHVMDIRNSIPFDIDGLVVKENRIDPEDMKRARPDRQIAFKFSLEEAVTVLRTVEWSESGATYTPVAIVDPVKLAGTTVQRASLANWNTIKALNLKIGSRVVITKRGEIIPKIESLVENPPDSLEITVPDKCDTCGSSLVNEGTRLFCPNKNCGKRVLHQLEKWVSVLEIKELGPAILNRLFSQGLVKSILDLYLLKESDLCEIERMGELSAGKIIKNIHGKKEIPLSSFIGGLDIEGIGEVLVEKLEEAGFDTVEKLLSASKQEIAAVYQFGEITASVLTEGLNENRDVILGLINRGFIKIQGKTKTGNLSGKSFCFTGELDTMKRSEAENIVKANGGSVKSSVSKGLSFLVTNTPESGSSKNKKAAELNITIITESEFLALVNGTGSNNK</sequence>
<dbReference type="InterPro" id="IPR018239">
    <property type="entry name" value="DNA_ligase_AS"/>
</dbReference>
<dbReference type="GO" id="GO:0006260">
    <property type="term" value="P:DNA replication"/>
    <property type="evidence" value="ECO:0007669"/>
    <property type="project" value="UniProtKB-KW"/>
</dbReference>
<dbReference type="PROSITE" id="PS50172">
    <property type="entry name" value="BRCT"/>
    <property type="match status" value="1"/>
</dbReference>
<feature type="domain" description="BRCT" evidence="12">
    <location>
        <begin position="550"/>
        <end position="622"/>
    </location>
</feature>
<feature type="binding site" evidence="11">
    <location>
        <position position="379"/>
    </location>
    <ligand>
        <name>Zn(2+)</name>
        <dbReference type="ChEBI" id="CHEBI:29105"/>
    </ligand>
</feature>
<dbReference type="InterPro" id="IPR010994">
    <property type="entry name" value="RuvA_2-like"/>
</dbReference>
<dbReference type="SUPFAM" id="SSF52113">
    <property type="entry name" value="BRCT domain"/>
    <property type="match status" value="1"/>
</dbReference>
<comment type="caution">
    <text evidence="13">The sequence shown here is derived from an EMBL/GenBank/DDBJ whole genome shotgun (WGS) entry which is preliminary data.</text>
</comment>
<keyword evidence="2 11" id="KW-0436">Ligase</keyword>
<dbReference type="EMBL" id="JADIMM010000018">
    <property type="protein sequence ID" value="MBO8456780.1"/>
    <property type="molecule type" value="Genomic_DNA"/>
</dbReference>
<feature type="binding site" evidence="11">
    <location>
        <position position="392"/>
    </location>
    <ligand>
        <name>Zn(2+)</name>
        <dbReference type="ChEBI" id="CHEBI:29105"/>
    </ligand>
</feature>
<keyword evidence="3 11" id="KW-0235">DNA replication</keyword>
<keyword evidence="6 11" id="KW-0862">Zinc</keyword>
<gene>
    <name evidence="11 13" type="primary">ligA</name>
    <name evidence="13" type="ORF">IAA81_00955</name>
</gene>
<comment type="cofactor">
    <cofactor evidence="11">
        <name>Mg(2+)</name>
        <dbReference type="ChEBI" id="CHEBI:18420"/>
    </cofactor>
    <cofactor evidence="11">
        <name>Mn(2+)</name>
        <dbReference type="ChEBI" id="CHEBI:29035"/>
    </cofactor>
</comment>
<feature type="binding site" evidence="11">
    <location>
        <position position="376"/>
    </location>
    <ligand>
        <name>Zn(2+)</name>
        <dbReference type="ChEBI" id="CHEBI:29105"/>
    </ligand>
</feature>
<comment type="catalytic activity">
    <reaction evidence="10 11">
        <text>NAD(+) + (deoxyribonucleotide)n-3'-hydroxyl + 5'-phospho-(deoxyribonucleotide)m = (deoxyribonucleotide)n+m + AMP + beta-nicotinamide D-nucleotide.</text>
        <dbReference type="EC" id="6.5.1.2"/>
    </reaction>
</comment>
<evidence type="ECO:0000256" key="6">
    <source>
        <dbReference type="ARBA" id="ARBA00022833"/>
    </source>
</evidence>
<keyword evidence="5 11" id="KW-0227">DNA damage</keyword>
<dbReference type="GO" id="GO:0006281">
    <property type="term" value="P:DNA repair"/>
    <property type="evidence" value="ECO:0007669"/>
    <property type="project" value="UniProtKB-KW"/>
</dbReference>
<dbReference type="Gene3D" id="3.40.50.10190">
    <property type="entry name" value="BRCT domain"/>
    <property type="match status" value="1"/>
</dbReference>
<keyword evidence="11" id="KW-0464">Manganese</keyword>
<proteinExistence type="inferred from homology"/>
<feature type="binding site" evidence="11">
    <location>
        <position position="285"/>
    </location>
    <ligand>
        <name>NAD(+)</name>
        <dbReference type="ChEBI" id="CHEBI:57540"/>
    </ligand>
</feature>
<dbReference type="GO" id="GO:0003911">
    <property type="term" value="F:DNA ligase (NAD+) activity"/>
    <property type="evidence" value="ECO:0007669"/>
    <property type="project" value="UniProtKB-UniRule"/>
</dbReference>
<dbReference type="NCBIfam" id="TIGR00575">
    <property type="entry name" value="dnlj"/>
    <property type="match status" value="1"/>
</dbReference>
<dbReference type="Gene3D" id="1.10.150.20">
    <property type="entry name" value="5' to 3' exonuclease, C-terminal subdomain"/>
    <property type="match status" value="2"/>
</dbReference>
<dbReference type="Pfam" id="PF00533">
    <property type="entry name" value="BRCT"/>
    <property type="match status" value="1"/>
</dbReference>
<keyword evidence="8 11" id="KW-0520">NAD</keyword>
<evidence type="ECO:0000256" key="4">
    <source>
        <dbReference type="ARBA" id="ARBA00022723"/>
    </source>
</evidence>
<evidence type="ECO:0000259" key="12">
    <source>
        <dbReference type="PROSITE" id="PS50172"/>
    </source>
</evidence>
<dbReference type="InterPro" id="IPR001357">
    <property type="entry name" value="BRCT_dom"/>
</dbReference>
<comment type="function">
    <text evidence="1 11">DNA ligase that catalyzes the formation of phosphodiester linkages between 5'-phosphoryl and 3'-hydroxyl groups in double-stranded DNA using NAD as a coenzyme and as the energy source for the reaction. It is essential for DNA replication and repair of damaged DNA.</text>
</comment>
<feature type="active site" description="N6-AMP-lysine intermediate" evidence="11">
    <location>
        <position position="100"/>
    </location>
</feature>
<comment type="similarity">
    <text evidence="11">Belongs to the NAD-dependent DNA ligase family. LigA subfamily.</text>
</comment>
<dbReference type="Gene3D" id="2.40.50.140">
    <property type="entry name" value="Nucleic acid-binding proteins"/>
    <property type="match status" value="1"/>
</dbReference>
<dbReference type="PIRSF" id="PIRSF001604">
    <property type="entry name" value="LigA"/>
    <property type="match status" value="1"/>
</dbReference>
<dbReference type="InterPro" id="IPR036420">
    <property type="entry name" value="BRCT_dom_sf"/>
</dbReference>
<dbReference type="NCBIfam" id="NF005932">
    <property type="entry name" value="PRK07956.1"/>
    <property type="match status" value="1"/>
</dbReference>
<evidence type="ECO:0000256" key="5">
    <source>
        <dbReference type="ARBA" id="ARBA00022763"/>
    </source>
</evidence>
<dbReference type="CDD" id="cd17748">
    <property type="entry name" value="BRCT_DNA_ligase_like"/>
    <property type="match status" value="1"/>
</dbReference>
<dbReference type="HAMAP" id="MF_01588">
    <property type="entry name" value="DNA_ligase_A"/>
    <property type="match status" value="1"/>
</dbReference>
<dbReference type="PROSITE" id="PS01055">
    <property type="entry name" value="DNA_LIGASE_N1"/>
    <property type="match status" value="1"/>
</dbReference>
<keyword evidence="4 11" id="KW-0479">Metal-binding</keyword>
<comment type="caution">
    <text evidence="11">Lacks conserved residue(s) required for the propagation of feature annotation.</text>
</comment>
<protein>
    <recommendedName>
        <fullName evidence="11">DNA ligase</fullName>
        <ecNumber evidence="11">6.5.1.2</ecNumber>
    </recommendedName>
    <alternativeName>
        <fullName evidence="11">Polydeoxyribonucleotide synthase [NAD(+)]</fullName>
    </alternativeName>
</protein>
<reference evidence="13" key="1">
    <citation type="submission" date="2020-10" db="EMBL/GenBank/DDBJ databases">
        <authorList>
            <person name="Gilroy R."/>
        </authorList>
    </citation>
    <scope>NUCLEOTIDE SEQUENCE</scope>
    <source>
        <strain evidence="13">10532</strain>
    </source>
</reference>
<dbReference type="AlphaFoldDB" id="A0A9D9HN22"/>
<dbReference type="SUPFAM" id="SSF56091">
    <property type="entry name" value="DNA ligase/mRNA capping enzyme, catalytic domain"/>
    <property type="match status" value="1"/>
</dbReference>
<feature type="binding site" evidence="11">
    <location>
        <position position="158"/>
    </location>
    <ligand>
        <name>NAD(+)</name>
        <dbReference type="ChEBI" id="CHEBI:57540"/>
    </ligand>
</feature>
<dbReference type="SMART" id="SM00292">
    <property type="entry name" value="BRCT"/>
    <property type="match status" value="1"/>
</dbReference>
<dbReference type="Gene3D" id="3.30.470.30">
    <property type="entry name" value="DNA ligase/mRNA capping enzyme"/>
    <property type="match status" value="1"/>
</dbReference>
<dbReference type="SUPFAM" id="SSF50249">
    <property type="entry name" value="Nucleic acid-binding proteins"/>
    <property type="match status" value="1"/>
</dbReference>
<evidence type="ECO:0000256" key="10">
    <source>
        <dbReference type="ARBA" id="ARBA00034005"/>
    </source>
</evidence>
<evidence type="ECO:0000256" key="1">
    <source>
        <dbReference type="ARBA" id="ARBA00004067"/>
    </source>
</evidence>
<dbReference type="InterPro" id="IPR001679">
    <property type="entry name" value="DNA_ligase"/>
</dbReference>